<organism evidence="1 2">
    <name type="scientific">Plakobranchus ocellatus</name>
    <dbReference type="NCBI Taxonomy" id="259542"/>
    <lineage>
        <taxon>Eukaryota</taxon>
        <taxon>Metazoa</taxon>
        <taxon>Spiralia</taxon>
        <taxon>Lophotrochozoa</taxon>
        <taxon>Mollusca</taxon>
        <taxon>Gastropoda</taxon>
        <taxon>Heterobranchia</taxon>
        <taxon>Euthyneura</taxon>
        <taxon>Panpulmonata</taxon>
        <taxon>Sacoglossa</taxon>
        <taxon>Placobranchoidea</taxon>
        <taxon>Plakobranchidae</taxon>
        <taxon>Plakobranchus</taxon>
    </lineage>
</organism>
<evidence type="ECO:0000313" key="1">
    <source>
        <dbReference type="EMBL" id="GFO35096.1"/>
    </source>
</evidence>
<comment type="caution">
    <text evidence="1">The sequence shown here is derived from an EMBL/GenBank/DDBJ whole genome shotgun (WGS) entry which is preliminary data.</text>
</comment>
<evidence type="ECO:0000313" key="2">
    <source>
        <dbReference type="Proteomes" id="UP000735302"/>
    </source>
</evidence>
<dbReference type="Proteomes" id="UP000735302">
    <property type="component" value="Unassembled WGS sequence"/>
</dbReference>
<keyword evidence="2" id="KW-1185">Reference proteome</keyword>
<name>A0AAV4CT77_9GAST</name>
<sequence>MIGLHASLCRPTANSLYCVLAATNKLHHLSGHCPASWGVGGRVDCESALRSAGILLSRFEPRHRRPGLMEALKA</sequence>
<dbReference type="AlphaFoldDB" id="A0AAV4CT77"/>
<proteinExistence type="predicted"/>
<gene>
    <name evidence="1" type="ORF">PoB_006160100</name>
</gene>
<reference evidence="1 2" key="1">
    <citation type="journal article" date="2021" name="Elife">
        <title>Chloroplast acquisition without the gene transfer in kleptoplastic sea slugs, Plakobranchus ocellatus.</title>
        <authorList>
            <person name="Maeda T."/>
            <person name="Takahashi S."/>
            <person name="Yoshida T."/>
            <person name="Shimamura S."/>
            <person name="Takaki Y."/>
            <person name="Nagai Y."/>
            <person name="Toyoda A."/>
            <person name="Suzuki Y."/>
            <person name="Arimoto A."/>
            <person name="Ishii H."/>
            <person name="Satoh N."/>
            <person name="Nishiyama T."/>
            <person name="Hasebe M."/>
            <person name="Maruyama T."/>
            <person name="Minagawa J."/>
            <person name="Obokata J."/>
            <person name="Shigenobu S."/>
        </authorList>
    </citation>
    <scope>NUCLEOTIDE SEQUENCE [LARGE SCALE GENOMIC DNA]</scope>
</reference>
<accession>A0AAV4CT77</accession>
<dbReference type="EMBL" id="BLXT01006957">
    <property type="protein sequence ID" value="GFO35096.1"/>
    <property type="molecule type" value="Genomic_DNA"/>
</dbReference>
<protein>
    <submittedName>
        <fullName evidence="1">Uncharacterized protein</fullName>
    </submittedName>
</protein>